<reference evidence="2 3" key="1">
    <citation type="submission" date="2023-01" db="EMBL/GenBank/DDBJ databases">
        <title>Analysis of 21 Apiospora genomes using comparative genomics revels a genus with tremendous synthesis potential of carbohydrate active enzymes and secondary metabolites.</title>
        <authorList>
            <person name="Sorensen T."/>
        </authorList>
    </citation>
    <scope>NUCLEOTIDE SEQUENCE [LARGE SCALE GENOMIC DNA]</scope>
    <source>
        <strain evidence="2 3">CBS 83171</strain>
    </source>
</reference>
<feature type="region of interest" description="Disordered" evidence="1">
    <location>
        <begin position="123"/>
        <end position="143"/>
    </location>
</feature>
<dbReference type="Proteomes" id="UP001446871">
    <property type="component" value="Unassembled WGS sequence"/>
</dbReference>
<sequence>MLLAGAAAPAVAAPNEVRLGLRGLLLEHNELANHRSTKPTYLPLRNTDRKPSWPLAFDISAPVYDPGNTNGAPSIPSFAATCEGHITEESPSESAYVDCTANRKKGDISEGGTFESLQARVLANADPDSNANPQTNSRSGKGRNIFVNHTALWVTGDDYPHKFNIVDKKDSKDSEMAWSQRLN</sequence>
<protein>
    <submittedName>
        <fullName evidence="2">Uncharacterized protein</fullName>
    </submittedName>
</protein>
<proteinExistence type="predicted"/>
<keyword evidence="3" id="KW-1185">Reference proteome</keyword>
<name>A0ABR1U1E1_9PEZI</name>
<dbReference type="EMBL" id="JAQQWM010000008">
    <property type="protein sequence ID" value="KAK8052723.1"/>
    <property type="molecule type" value="Genomic_DNA"/>
</dbReference>
<feature type="compositionally biased region" description="Polar residues" evidence="1">
    <location>
        <begin position="127"/>
        <end position="139"/>
    </location>
</feature>
<comment type="caution">
    <text evidence="2">The sequence shown here is derived from an EMBL/GenBank/DDBJ whole genome shotgun (WGS) entry which is preliminary data.</text>
</comment>
<accession>A0ABR1U1E1</accession>
<evidence type="ECO:0000313" key="3">
    <source>
        <dbReference type="Proteomes" id="UP001446871"/>
    </source>
</evidence>
<gene>
    <name evidence="2" type="ORF">PG996_012024</name>
</gene>
<evidence type="ECO:0000256" key="1">
    <source>
        <dbReference type="SAM" id="MobiDB-lite"/>
    </source>
</evidence>
<evidence type="ECO:0000313" key="2">
    <source>
        <dbReference type="EMBL" id="KAK8052723.1"/>
    </source>
</evidence>
<organism evidence="2 3">
    <name type="scientific">Apiospora saccharicola</name>
    <dbReference type="NCBI Taxonomy" id="335842"/>
    <lineage>
        <taxon>Eukaryota</taxon>
        <taxon>Fungi</taxon>
        <taxon>Dikarya</taxon>
        <taxon>Ascomycota</taxon>
        <taxon>Pezizomycotina</taxon>
        <taxon>Sordariomycetes</taxon>
        <taxon>Xylariomycetidae</taxon>
        <taxon>Amphisphaeriales</taxon>
        <taxon>Apiosporaceae</taxon>
        <taxon>Apiospora</taxon>
    </lineage>
</organism>